<dbReference type="EMBL" id="JANBVB010002597">
    <property type="protein sequence ID" value="KAJ2883861.1"/>
    <property type="molecule type" value="Genomic_DNA"/>
</dbReference>
<organism evidence="1 2">
    <name type="scientific">Coemansia aciculifera</name>
    <dbReference type="NCBI Taxonomy" id="417176"/>
    <lineage>
        <taxon>Eukaryota</taxon>
        <taxon>Fungi</taxon>
        <taxon>Fungi incertae sedis</taxon>
        <taxon>Zoopagomycota</taxon>
        <taxon>Kickxellomycotina</taxon>
        <taxon>Kickxellomycetes</taxon>
        <taxon>Kickxellales</taxon>
        <taxon>Kickxellaceae</taxon>
        <taxon>Coemansia</taxon>
    </lineage>
</organism>
<dbReference type="Proteomes" id="UP001139981">
    <property type="component" value="Unassembled WGS sequence"/>
</dbReference>
<sequence length="64" mass="7391">TRHVRDVAELVHRTHSNTDTELLTPEHRARAESMVHRAEMVRRSLNRIITDPETAPLAMSMIAY</sequence>
<evidence type="ECO:0000313" key="1">
    <source>
        <dbReference type="EMBL" id="KAJ2883861.1"/>
    </source>
</evidence>
<name>A0ACC1LVC0_9FUNG</name>
<feature type="non-terminal residue" evidence="1">
    <location>
        <position position="1"/>
    </location>
</feature>
<accession>A0ACC1LVC0</accession>
<protein>
    <submittedName>
        <fullName evidence="1">Uncharacterized protein</fullName>
    </submittedName>
</protein>
<gene>
    <name evidence="1" type="ORF">IWW38_005495</name>
</gene>
<keyword evidence="2" id="KW-1185">Reference proteome</keyword>
<comment type="caution">
    <text evidence="1">The sequence shown here is derived from an EMBL/GenBank/DDBJ whole genome shotgun (WGS) entry which is preliminary data.</text>
</comment>
<proteinExistence type="predicted"/>
<evidence type="ECO:0000313" key="2">
    <source>
        <dbReference type="Proteomes" id="UP001139981"/>
    </source>
</evidence>
<reference evidence="1" key="1">
    <citation type="submission" date="2022-07" db="EMBL/GenBank/DDBJ databases">
        <title>Phylogenomic reconstructions and comparative analyses of Kickxellomycotina fungi.</title>
        <authorList>
            <person name="Reynolds N.K."/>
            <person name="Stajich J.E."/>
            <person name="Barry K."/>
            <person name="Grigoriev I.V."/>
            <person name="Crous P."/>
            <person name="Smith M.E."/>
        </authorList>
    </citation>
    <scope>NUCLEOTIDE SEQUENCE</scope>
    <source>
        <strain evidence="1">CBS 190363</strain>
    </source>
</reference>